<name>A0A5R2ASX2_9LEPT</name>
<evidence type="ECO:0000313" key="1">
    <source>
        <dbReference type="EMBL" id="TGJ99908.1"/>
    </source>
</evidence>
<dbReference type="Proteomes" id="UP000297946">
    <property type="component" value="Unassembled WGS sequence"/>
</dbReference>
<evidence type="ECO:0000313" key="2">
    <source>
        <dbReference type="Proteomes" id="UP000297946"/>
    </source>
</evidence>
<dbReference type="EMBL" id="RQER01000008">
    <property type="protein sequence ID" value="TGJ99908.1"/>
    <property type="molecule type" value="Genomic_DNA"/>
</dbReference>
<gene>
    <name evidence="1" type="ORF">EHO57_14210</name>
</gene>
<sequence>MSKSGTSDCGQFIQLEADNASGWFRLSEIIEIPHDFIQSQVVMDKDSDRFGVIKSLDPEFAEGFGAVLSFLDDEAPQEKQVSLQRVLKVRPDNKIIPLVNDKSLIARNSKKGVERKNRFVFQSFILDRDKIGESQFISIPRGTNLIGVWVERTINPPQEIIHVSGFSDREQPIVKREMLIISTLRVASISEVGLLHLIGHTNISVSNFMQDELFIFTKWPERDWSPEFQGVESHV</sequence>
<comment type="caution">
    <text evidence="1">The sequence shown here is derived from an EMBL/GenBank/DDBJ whole genome shotgun (WGS) entry which is preliminary data.</text>
</comment>
<reference evidence="1 2" key="1">
    <citation type="journal article" date="2019" name="PLoS Negl. Trop. Dis.">
        <title>Revisiting the worldwide diversity of Leptospira species in the environment.</title>
        <authorList>
            <person name="Vincent A.T."/>
            <person name="Schiettekatte O."/>
            <person name="Bourhy P."/>
            <person name="Veyrier F.J."/>
            <person name="Picardeau M."/>
        </authorList>
    </citation>
    <scope>NUCLEOTIDE SEQUENCE [LARGE SCALE GENOMIC DNA]</scope>
    <source>
        <strain evidence="1 2">SSW18</strain>
    </source>
</reference>
<proteinExistence type="predicted"/>
<organism evidence="1 2">
    <name type="scientific">Leptospira langatensis</name>
    <dbReference type="NCBI Taxonomy" id="2484983"/>
    <lineage>
        <taxon>Bacteria</taxon>
        <taxon>Pseudomonadati</taxon>
        <taxon>Spirochaetota</taxon>
        <taxon>Spirochaetia</taxon>
        <taxon>Leptospirales</taxon>
        <taxon>Leptospiraceae</taxon>
        <taxon>Leptospira</taxon>
    </lineage>
</organism>
<accession>A0A5R2ASX2</accession>
<dbReference type="RefSeq" id="WP_135698414.1">
    <property type="nucleotide sequence ID" value="NZ_RQER01000008.1"/>
</dbReference>
<protein>
    <submittedName>
        <fullName evidence="1">Uncharacterized protein</fullName>
    </submittedName>
</protein>
<dbReference type="AlphaFoldDB" id="A0A5R2ASX2"/>